<keyword evidence="4 8" id="KW-0540">Nuclease</keyword>
<feature type="binding site" evidence="8">
    <location>
        <position position="69"/>
    </location>
    <ligand>
        <name>a divalent metal cation</name>
        <dbReference type="ChEBI" id="CHEBI:60240"/>
    </ligand>
</feature>
<evidence type="ECO:0000256" key="1">
    <source>
        <dbReference type="ARBA" id="ARBA00000077"/>
    </source>
</evidence>
<dbReference type="OrthoDB" id="7462577at2759"/>
<dbReference type="PANTHER" id="PTHR10954:SF7">
    <property type="entry name" value="RIBONUCLEASE H2 SUBUNIT A"/>
    <property type="match status" value="1"/>
</dbReference>
<dbReference type="Pfam" id="PF01351">
    <property type="entry name" value="RNase_HII"/>
    <property type="match status" value="1"/>
</dbReference>
<comment type="cofactor">
    <cofactor evidence="8">
        <name>Mn(2+)</name>
        <dbReference type="ChEBI" id="CHEBI:29035"/>
    </cofactor>
    <cofactor evidence="8">
        <name>Mg(2+)</name>
        <dbReference type="ChEBI" id="CHEBI:18420"/>
    </cofactor>
    <text evidence="8">Manganese or magnesium. Binds 1 divalent metal ion per monomer in the absence of substrate. May bind a second metal ion after substrate binding.</text>
</comment>
<dbReference type="PANTHER" id="PTHR10954">
    <property type="entry name" value="RIBONUCLEASE H2 SUBUNIT A"/>
    <property type="match status" value="1"/>
</dbReference>
<accession>A0A9W4WEK4</accession>
<dbReference type="GO" id="GO:0004523">
    <property type="term" value="F:RNA-DNA hybrid ribonuclease activity"/>
    <property type="evidence" value="ECO:0007669"/>
    <property type="project" value="UniProtKB-UniRule"/>
</dbReference>
<feature type="binding site" evidence="8">
    <location>
        <position position="184"/>
    </location>
    <ligand>
        <name>a divalent metal cation</name>
        <dbReference type="ChEBI" id="CHEBI:60240"/>
    </ligand>
</feature>
<evidence type="ECO:0000256" key="3">
    <source>
        <dbReference type="ARBA" id="ARBA00007058"/>
    </source>
</evidence>
<dbReference type="EC" id="3.1.26.4" evidence="9"/>
<evidence type="ECO:0000313" key="12">
    <source>
        <dbReference type="Proteomes" id="UP001152533"/>
    </source>
</evidence>
<dbReference type="InterPro" id="IPR001352">
    <property type="entry name" value="RNase_HII/HIII"/>
</dbReference>
<gene>
    <name evidence="11" type="ORF">CGXH109_LOCUS53781</name>
</gene>
<comment type="caution">
    <text evidence="11">The sequence shown here is derived from an EMBL/GenBank/DDBJ whole genome shotgun (WGS) entry which is preliminary data.</text>
</comment>
<dbReference type="Gene3D" id="3.30.420.10">
    <property type="entry name" value="Ribonuclease H-like superfamily/Ribonuclease H"/>
    <property type="match status" value="1"/>
</dbReference>
<keyword evidence="12" id="KW-1185">Reference proteome</keyword>
<evidence type="ECO:0000256" key="6">
    <source>
        <dbReference type="ARBA" id="ARBA00022759"/>
    </source>
</evidence>
<evidence type="ECO:0000256" key="2">
    <source>
        <dbReference type="ARBA" id="ARBA00001946"/>
    </source>
</evidence>
<dbReference type="GO" id="GO:0043137">
    <property type="term" value="P:DNA replication, removal of RNA primer"/>
    <property type="evidence" value="ECO:0007669"/>
    <property type="project" value="TreeGrafter"/>
</dbReference>
<comment type="similarity">
    <text evidence="3">Belongs to the RNase HII family. Eukaryotic subfamily.</text>
</comment>
<dbReference type="FunFam" id="3.30.420.10:FF:000016">
    <property type="entry name" value="Ribonuclease"/>
    <property type="match status" value="1"/>
</dbReference>
<dbReference type="GO" id="GO:0006298">
    <property type="term" value="P:mismatch repair"/>
    <property type="evidence" value="ECO:0007669"/>
    <property type="project" value="TreeGrafter"/>
</dbReference>
<dbReference type="Gene3D" id="1.10.10.460">
    <property type="entry name" value="Ribonuclease hii. Domain 2"/>
    <property type="match status" value="1"/>
</dbReference>
<dbReference type="InterPro" id="IPR004649">
    <property type="entry name" value="RNase_H2_suA"/>
</dbReference>
<dbReference type="SUPFAM" id="SSF53098">
    <property type="entry name" value="Ribonuclease H-like"/>
    <property type="match status" value="1"/>
</dbReference>
<dbReference type="GO" id="GO:0032299">
    <property type="term" value="C:ribonuclease H2 complex"/>
    <property type="evidence" value="ECO:0007669"/>
    <property type="project" value="TreeGrafter"/>
</dbReference>
<dbReference type="PROSITE" id="PS51975">
    <property type="entry name" value="RNASE_H_2"/>
    <property type="match status" value="1"/>
</dbReference>
<evidence type="ECO:0000256" key="4">
    <source>
        <dbReference type="ARBA" id="ARBA00022722"/>
    </source>
</evidence>
<keyword evidence="5 8" id="KW-0479">Metal-binding</keyword>
<feature type="binding site" evidence="8">
    <location>
        <position position="70"/>
    </location>
    <ligand>
        <name>a divalent metal cation</name>
        <dbReference type="ChEBI" id="CHEBI:60240"/>
    </ligand>
</feature>
<comment type="function">
    <text evidence="9">Endonuclease that specifically degrades the RNA of RNA-DNA hybrids.</text>
</comment>
<dbReference type="InterPro" id="IPR036397">
    <property type="entry name" value="RNaseH_sf"/>
</dbReference>
<evidence type="ECO:0000256" key="7">
    <source>
        <dbReference type="ARBA" id="ARBA00022801"/>
    </source>
</evidence>
<dbReference type="CDD" id="cd07181">
    <property type="entry name" value="RNase_HII_eukaryota_like"/>
    <property type="match status" value="1"/>
</dbReference>
<evidence type="ECO:0000259" key="10">
    <source>
        <dbReference type="PROSITE" id="PS51975"/>
    </source>
</evidence>
<name>A0A9W4WEK4_9PEZI</name>
<dbReference type="GO" id="GO:0003723">
    <property type="term" value="F:RNA binding"/>
    <property type="evidence" value="ECO:0007669"/>
    <property type="project" value="UniProtKB-UniRule"/>
</dbReference>
<sequence>MEDTQTVEDIAMETPVSDVFIPPSIDDKALLAGDSYSYFSPIPPSLLPSSESTDSETPALGTPVCLGVDEAGRGPVLGPMVYGVFFLPIPLSDPLLRETHHFDDSKVLTPAVRSQLMEALCTPGSDLFDSCGFAIRSLSARDISTGMLRPGATYNLNAQAMDATVDLIKGVFARGVNVAEIYVDTVGQPAAYQAKLQRFFPATKITVAKKADSLYPCVSAASVAAKVTRDAALEVLYRARAPEAAEAEEGMAWGSGYPSDQRCVTWMRGNMHPVFGWGPECRFSWGTAKDMLEAKGSLKVEWPVDDDGEARMTDFFRSTDAEDGDELGTWFGRPAGLEAFYD</sequence>
<proteinExistence type="inferred from homology"/>
<dbReference type="InterPro" id="IPR023160">
    <property type="entry name" value="RNase_HII_hlx-loop-hlx_cap_dom"/>
</dbReference>
<reference evidence="11" key="1">
    <citation type="submission" date="2022-08" db="EMBL/GenBank/DDBJ databases">
        <authorList>
            <person name="Giroux E."/>
            <person name="Giroux E."/>
        </authorList>
    </citation>
    <scope>NUCLEOTIDE SEQUENCE</scope>
    <source>
        <strain evidence="11">H1091258</strain>
    </source>
</reference>
<protein>
    <recommendedName>
        <fullName evidence="9">Ribonuclease</fullName>
        <ecNumber evidence="9">3.1.26.4</ecNumber>
    </recommendedName>
</protein>
<keyword evidence="6 8" id="KW-0255">Endonuclease</keyword>
<evidence type="ECO:0000256" key="9">
    <source>
        <dbReference type="RuleBase" id="RU003515"/>
    </source>
</evidence>
<evidence type="ECO:0000256" key="8">
    <source>
        <dbReference type="PROSITE-ProRule" id="PRU01319"/>
    </source>
</evidence>
<dbReference type="GO" id="GO:0046872">
    <property type="term" value="F:metal ion binding"/>
    <property type="evidence" value="ECO:0007669"/>
    <property type="project" value="UniProtKB-KW"/>
</dbReference>
<organism evidence="11 12">
    <name type="scientific">Colletotrichum noveboracense</name>
    <dbReference type="NCBI Taxonomy" id="2664923"/>
    <lineage>
        <taxon>Eukaryota</taxon>
        <taxon>Fungi</taxon>
        <taxon>Dikarya</taxon>
        <taxon>Ascomycota</taxon>
        <taxon>Pezizomycotina</taxon>
        <taxon>Sordariomycetes</taxon>
        <taxon>Hypocreomycetidae</taxon>
        <taxon>Glomerellales</taxon>
        <taxon>Glomerellaceae</taxon>
        <taxon>Colletotrichum</taxon>
        <taxon>Colletotrichum gloeosporioides species complex</taxon>
    </lineage>
</organism>
<dbReference type="EMBL" id="CAMGZC010000318">
    <property type="protein sequence ID" value="CAI0646305.1"/>
    <property type="molecule type" value="Genomic_DNA"/>
</dbReference>
<dbReference type="AlphaFoldDB" id="A0A9W4WEK4"/>
<dbReference type="InterPro" id="IPR012337">
    <property type="entry name" value="RNaseH-like_sf"/>
</dbReference>
<evidence type="ECO:0000313" key="11">
    <source>
        <dbReference type="EMBL" id="CAI0646305.1"/>
    </source>
</evidence>
<comment type="catalytic activity">
    <reaction evidence="1 8 9">
        <text>Endonucleolytic cleavage to 5'-phosphomonoester.</text>
        <dbReference type="EC" id="3.1.26.4"/>
    </reaction>
</comment>
<dbReference type="Proteomes" id="UP001152533">
    <property type="component" value="Unassembled WGS sequence"/>
</dbReference>
<keyword evidence="7 8" id="KW-0378">Hydrolase</keyword>
<feature type="domain" description="RNase H type-2" evidence="10">
    <location>
        <begin position="63"/>
        <end position="297"/>
    </location>
</feature>
<dbReference type="InterPro" id="IPR024567">
    <property type="entry name" value="RNase_HII/HIII_dom"/>
</dbReference>
<evidence type="ECO:0000256" key="5">
    <source>
        <dbReference type="ARBA" id="ARBA00022723"/>
    </source>
</evidence>
<dbReference type="NCBIfam" id="TIGR00729">
    <property type="entry name" value="ribonuclease HII"/>
    <property type="match status" value="1"/>
</dbReference>
<comment type="cofactor">
    <cofactor evidence="2">
        <name>Mg(2+)</name>
        <dbReference type="ChEBI" id="CHEBI:18420"/>
    </cofactor>
</comment>
<dbReference type="FunFam" id="1.10.10.460:FF:000001">
    <property type="entry name" value="Ribonuclease"/>
    <property type="match status" value="1"/>
</dbReference>